<keyword evidence="4" id="KW-1185">Reference proteome</keyword>
<dbReference type="HOGENOM" id="CLU_009583_2_4_0"/>
<dbReference type="AlphaFoldDB" id="E8N322"/>
<accession>E8N322</accession>
<organism evidence="3 4">
    <name type="scientific">Anaerolinea thermophila (strain DSM 14523 / JCM 11388 / NBRC 100420 / UNI-1)</name>
    <dbReference type="NCBI Taxonomy" id="926569"/>
    <lineage>
        <taxon>Bacteria</taxon>
        <taxon>Bacillati</taxon>
        <taxon>Chloroflexota</taxon>
        <taxon>Anaerolineae</taxon>
        <taxon>Anaerolineales</taxon>
        <taxon>Anaerolineaceae</taxon>
        <taxon>Anaerolinea</taxon>
    </lineage>
</organism>
<dbReference type="PANTHER" id="PTHR45947:SF15">
    <property type="entry name" value="TEICHURONIC ACID BIOSYNTHESIS GLYCOSYLTRANSFERASE TUAC-RELATED"/>
    <property type="match status" value="1"/>
</dbReference>
<dbReference type="InterPro" id="IPR028098">
    <property type="entry name" value="Glyco_trans_4-like_N"/>
</dbReference>
<feature type="domain" description="Glycosyltransferase subfamily 4-like N-terminal" evidence="2">
    <location>
        <begin position="24"/>
        <end position="198"/>
    </location>
</feature>
<dbReference type="KEGG" id="atm:ANT_31460"/>
<name>E8N322_ANATU</name>
<dbReference type="Pfam" id="PF13579">
    <property type="entry name" value="Glyco_trans_4_4"/>
    <property type="match status" value="1"/>
</dbReference>
<dbReference type="GO" id="GO:0016757">
    <property type="term" value="F:glycosyltransferase activity"/>
    <property type="evidence" value="ECO:0007669"/>
    <property type="project" value="UniProtKB-KW"/>
</dbReference>
<evidence type="ECO:0000259" key="2">
    <source>
        <dbReference type="Pfam" id="PF13579"/>
    </source>
</evidence>
<evidence type="ECO:0000313" key="4">
    <source>
        <dbReference type="Proteomes" id="UP000008922"/>
    </source>
</evidence>
<dbReference type="PANTHER" id="PTHR45947">
    <property type="entry name" value="SULFOQUINOVOSYL TRANSFERASE SQD2"/>
    <property type="match status" value="1"/>
</dbReference>
<dbReference type="eggNOG" id="COG0438">
    <property type="taxonomic scope" value="Bacteria"/>
</dbReference>
<evidence type="ECO:0000259" key="1">
    <source>
        <dbReference type="Pfam" id="PF00534"/>
    </source>
</evidence>
<dbReference type="SUPFAM" id="SSF53756">
    <property type="entry name" value="UDP-Glycosyltransferase/glycogen phosphorylase"/>
    <property type="match status" value="1"/>
</dbReference>
<dbReference type="InParanoid" id="E8N322"/>
<gene>
    <name evidence="3" type="ordered locus">ANT_31460</name>
</gene>
<sequence>MERLNMKVLIITTAFPRWMGDGRGNFVYEAAQAIKRQGCQVRVIAMHNPGAKTHEWMDGIEVIRPRYLPERWEILAKDSAGLPQAWRTNPWAKLALLPFLVVHTLNVLRYAPQADILHANWTLSGMVAWLTQRLHRKPYVVTVQGSDVFQGLKIPLVRQLSLWALKHARFVFALSHALAREVQELGIQADQIKIVPNGVNLGSIRNILQEESSHEPVILFVGSLFWRKGVTHLLEAFHQICGEIPGYRLVFVGEGDQREILEQRTRETGLENRVVFTGNLPHDDVIRWMRLARVFVLPSVEEGQGVVLLEAMACGTPCVGSNVGGIPDIVTPECGWLFEPENVQELASTLRNSILQKEEWEEKSYNSRNRVENIYDWDKIAFSILRYYQDAKGER</sequence>
<dbReference type="EMBL" id="AP012029">
    <property type="protein sequence ID" value="BAJ65172.1"/>
    <property type="molecule type" value="Genomic_DNA"/>
</dbReference>
<dbReference type="Gene3D" id="3.40.50.2000">
    <property type="entry name" value="Glycogen Phosphorylase B"/>
    <property type="match status" value="2"/>
</dbReference>
<dbReference type="InterPro" id="IPR050194">
    <property type="entry name" value="Glycosyltransferase_grp1"/>
</dbReference>
<feature type="domain" description="Glycosyl transferase family 1" evidence="1">
    <location>
        <begin position="213"/>
        <end position="369"/>
    </location>
</feature>
<protein>
    <submittedName>
        <fullName evidence="3">Glycosyltransferase</fullName>
        <ecNumber evidence="3">2.4.-.-</ecNumber>
    </submittedName>
</protein>
<dbReference type="Pfam" id="PF00534">
    <property type="entry name" value="Glycos_transf_1"/>
    <property type="match status" value="1"/>
</dbReference>
<dbReference type="FunCoup" id="E8N322">
    <property type="interactions" value="280"/>
</dbReference>
<keyword evidence="3" id="KW-0808">Transferase</keyword>
<dbReference type="EC" id="2.4.-.-" evidence="3"/>
<proteinExistence type="predicted"/>
<dbReference type="STRING" id="926569.ANT_31460"/>
<reference evidence="3 4" key="1">
    <citation type="submission" date="2010-12" db="EMBL/GenBank/DDBJ databases">
        <title>Whole genome sequence of Anaerolinea thermophila UNI-1.</title>
        <authorList>
            <person name="Narita-Yamada S."/>
            <person name="Kishi E."/>
            <person name="Watanabe Y."/>
            <person name="Takasaki K."/>
            <person name="Ankai A."/>
            <person name="Oguchi A."/>
            <person name="Fukui S."/>
            <person name="Takahashi M."/>
            <person name="Yashiro I."/>
            <person name="Hosoyama A."/>
            <person name="Sekiguchi Y."/>
            <person name="Hanada S."/>
            <person name="Fujita N."/>
        </authorList>
    </citation>
    <scope>NUCLEOTIDE SEQUENCE [LARGE SCALE GENOMIC DNA]</scope>
    <source>
        <strain evidence="4">DSM 14523 / JCM 11388 / NBRC 100420 / UNI-1</strain>
    </source>
</reference>
<dbReference type="InterPro" id="IPR001296">
    <property type="entry name" value="Glyco_trans_1"/>
</dbReference>
<dbReference type="Proteomes" id="UP000008922">
    <property type="component" value="Chromosome"/>
</dbReference>
<keyword evidence="3" id="KW-0328">Glycosyltransferase</keyword>
<evidence type="ECO:0000313" key="3">
    <source>
        <dbReference type="EMBL" id="BAJ65172.1"/>
    </source>
</evidence>